<dbReference type="OrthoDB" id="125347at2759"/>
<protein>
    <submittedName>
        <fullName evidence="1">Uncharacterized protein</fullName>
    </submittedName>
</protein>
<dbReference type="AlphaFoldDB" id="A0A3M7PE97"/>
<gene>
    <name evidence="1" type="ORF">BpHYR1_019268</name>
</gene>
<reference evidence="1 2" key="1">
    <citation type="journal article" date="2018" name="Sci. Rep.">
        <title>Genomic signatures of local adaptation to the degree of environmental predictability in rotifers.</title>
        <authorList>
            <person name="Franch-Gras L."/>
            <person name="Hahn C."/>
            <person name="Garcia-Roger E.M."/>
            <person name="Carmona M.J."/>
            <person name="Serra M."/>
            <person name="Gomez A."/>
        </authorList>
    </citation>
    <scope>NUCLEOTIDE SEQUENCE [LARGE SCALE GENOMIC DNA]</scope>
    <source>
        <strain evidence="1">HYR1</strain>
    </source>
</reference>
<evidence type="ECO:0000313" key="2">
    <source>
        <dbReference type="Proteomes" id="UP000276133"/>
    </source>
</evidence>
<name>A0A3M7PE97_BRAPC</name>
<keyword evidence="2" id="KW-1185">Reference proteome</keyword>
<dbReference type="Proteomes" id="UP000276133">
    <property type="component" value="Unassembled WGS sequence"/>
</dbReference>
<accession>A0A3M7PE97</accession>
<sequence>MTDKLAQKKRKCISLETKIGIIKKHCDQIITSTTLSKEFGKDFSNVVENILKFPQKLTNTLYIKIPYMILNTPNFFFQNLRNTLLIFEDVLEDFRVCRLIRLLIKCNGVTFMIFFNKISNK</sequence>
<evidence type="ECO:0000313" key="1">
    <source>
        <dbReference type="EMBL" id="RMZ97425.1"/>
    </source>
</evidence>
<proteinExistence type="predicted"/>
<comment type="caution">
    <text evidence="1">The sequence shown here is derived from an EMBL/GenBank/DDBJ whole genome shotgun (WGS) entry which is preliminary data.</text>
</comment>
<organism evidence="1 2">
    <name type="scientific">Brachionus plicatilis</name>
    <name type="common">Marine rotifer</name>
    <name type="synonym">Brachionus muelleri</name>
    <dbReference type="NCBI Taxonomy" id="10195"/>
    <lineage>
        <taxon>Eukaryota</taxon>
        <taxon>Metazoa</taxon>
        <taxon>Spiralia</taxon>
        <taxon>Gnathifera</taxon>
        <taxon>Rotifera</taxon>
        <taxon>Eurotatoria</taxon>
        <taxon>Monogononta</taxon>
        <taxon>Pseudotrocha</taxon>
        <taxon>Ploima</taxon>
        <taxon>Brachionidae</taxon>
        <taxon>Brachionus</taxon>
    </lineage>
</organism>
<dbReference type="EMBL" id="REGN01011435">
    <property type="protein sequence ID" value="RMZ97425.1"/>
    <property type="molecule type" value="Genomic_DNA"/>
</dbReference>